<dbReference type="AlphaFoldDB" id="A0A8D8EZ15"/>
<protein>
    <submittedName>
        <fullName evidence="1">(northern house mosquito) hypothetical protein</fullName>
    </submittedName>
</protein>
<organism evidence="1">
    <name type="scientific">Culex pipiens</name>
    <name type="common">House mosquito</name>
    <dbReference type="NCBI Taxonomy" id="7175"/>
    <lineage>
        <taxon>Eukaryota</taxon>
        <taxon>Metazoa</taxon>
        <taxon>Ecdysozoa</taxon>
        <taxon>Arthropoda</taxon>
        <taxon>Hexapoda</taxon>
        <taxon>Insecta</taxon>
        <taxon>Pterygota</taxon>
        <taxon>Neoptera</taxon>
        <taxon>Endopterygota</taxon>
        <taxon>Diptera</taxon>
        <taxon>Nematocera</taxon>
        <taxon>Culicoidea</taxon>
        <taxon>Culicidae</taxon>
        <taxon>Culicinae</taxon>
        <taxon>Culicini</taxon>
        <taxon>Culex</taxon>
        <taxon>Culex</taxon>
    </lineage>
</organism>
<reference evidence="1" key="1">
    <citation type="submission" date="2021-05" db="EMBL/GenBank/DDBJ databases">
        <authorList>
            <person name="Alioto T."/>
            <person name="Alioto T."/>
            <person name="Gomez Garrido J."/>
        </authorList>
    </citation>
    <scope>NUCLEOTIDE SEQUENCE</scope>
</reference>
<name>A0A8D8EZ15_CULPI</name>
<dbReference type="EMBL" id="HBUE01022404">
    <property type="protein sequence ID" value="CAG6453221.1"/>
    <property type="molecule type" value="Transcribed_RNA"/>
</dbReference>
<proteinExistence type="predicted"/>
<accession>A0A8D8EZ15</accession>
<sequence length="111" mass="12904">MLKPSTSPGSCPFLVLISKSPTFQKHSFNPINLFGHQFRRVVFALRVLTLKTSPESARCLFTLVQQHFWFTQMEAFIYFFVHPAPPVPALQRSANVWRKVDEKIKQNLFTH</sequence>
<evidence type="ECO:0000313" key="1">
    <source>
        <dbReference type="EMBL" id="CAG6453222.1"/>
    </source>
</evidence>
<dbReference type="EMBL" id="HBUE01022405">
    <property type="protein sequence ID" value="CAG6453222.1"/>
    <property type="molecule type" value="Transcribed_RNA"/>
</dbReference>